<feature type="compositionally biased region" description="Polar residues" evidence="1">
    <location>
        <begin position="26"/>
        <end position="37"/>
    </location>
</feature>
<sequence>MSFPTFEQAMSRPSSGIASPRKMRSRTQSISSDRPSTISYSLMSPPLAVSPEACFIAASAASQIVTNDHDSHADTWYDQNGIEPSGETALVSPGALHLVNGFLDQLLFNFLCISRSTNLSALRPAVSEVLKPKLAKDAVNQADEELREYLGGGDDEDTMSNPGSASPRDWDLELVWKRARLRCMVYSSLGDMEEEDEDYYMEQEHLDAGLEDRLAGVVSPAVAIFLTSILEFMGEQALIISGQAAYHRLRVKYEKELKEGARSPGEVADRVVVEELDMERVALDRTLGRLWRAWKKKIRSPGLDKTMSRSFSRDSMRGITGHMRQSSFTAESFVPPTVPEPGPESEADVKELTEELVEEEPTEEYILAANIPLPMGDNDVEEIEIPWLVAYSDDEDDEDELEEETAPPRPKSLIILPRTATPTLSPAIPTPRKRSNSLPSHYRAKMRAADLSLTVQTSTGEVEEGPSALEDPTEEIDEDESPQNHDAELSEGATLVSPTTEEIEEYSETRTSHRRRSNRVSDIMTGAVAIGSTAVVGVAGIAKSPALETELEPSDNEDGEDDDFVEEPQILTSSRISISGRSASPAVSEHGKLTPTNFSLPVRPPSVHSLRLIEVSGLRSPSTRSWASSPDGNDYGRTGPFSATNSASTPPIVEESRTPASPVFVAVETEIGQPSPELGANTSSPISRVEEAADVRGVSQTPVTSAVDSTPKPKASDPYDEFESEAPPIFGSAIRYNSQPPSPAKPTTTKVTILQSSTSSGTFFVDDRPKVPEKVSSHSRTQASVPSPRAPERSPNRHSNGGSATPGHHQTISQSASIGIVSVERSRARTVSEASGSGLHDQSGAVTRQLHTSGSSSTTSTNRLRPIRTSEDSSNTKADVLRNFEELIQSDQTIQYTLTPENMRDIEAQSSKSLSNGSPMVPVKSRRSEDARLAGDRSRSSSLNQSNEVPRSPSLSHPSGLRSHSVTESPVNDSKPNGPIPRSAPSVAPKSRVNAPQARDARLPRESLADFAEFIRSTGPPGEGGSAGGNAFTRAAGPTAVRNAGGPLPVPKESMESSRASMTTNSTRIRLQAREAAVANRDDNSDLIDFIRRGPPSATVNRIPRTVAPFRTTMDSDQMAGAVGGRAVDAQIRDIDVRGSETSTTVTEYSMPSVHSSSINSQTGLLRNKALPVQGINRQGALDADMPIPQRKSRRARDPYAIDFSDDEEDVDSGPRPTRNAPQKEESLADFLKNYAPPSETPVQPLAISQLQNRPKKKSSAQSLISRFTRRDGTQTSGNMGGPRSPRSPKALPDAPRSPSIRSSGGRGYIPIQVNIPPGVDRYNPSYGAPKAMPSMGGGAPGSTGRVRMKFEPREAVSVPSRSGTSDLADFLRNSEPPPGAMASEVYPSKGGRDDANGFSRVFASRKKTSFA</sequence>
<feature type="region of interest" description="Disordered" evidence="1">
    <location>
        <begin position="1"/>
        <end position="37"/>
    </location>
</feature>
<feature type="compositionally biased region" description="Polar residues" evidence="1">
    <location>
        <begin position="940"/>
        <end position="975"/>
    </location>
</feature>
<feature type="compositionally biased region" description="Low complexity" evidence="1">
    <location>
        <begin position="573"/>
        <end position="584"/>
    </location>
</feature>
<feature type="region of interest" description="Disordered" evidence="1">
    <location>
        <begin position="1177"/>
        <end position="1225"/>
    </location>
</feature>
<accession>A0AAJ0CAX2</accession>
<proteinExistence type="predicted"/>
<keyword evidence="3" id="KW-1185">Reference proteome</keyword>
<feature type="compositionally biased region" description="Basic and acidic residues" evidence="1">
    <location>
        <begin position="999"/>
        <end position="1008"/>
    </location>
</feature>
<gene>
    <name evidence="2" type="ORF">QBC33DRAFT_555429</name>
</gene>
<feature type="compositionally biased region" description="Polar residues" evidence="1">
    <location>
        <begin position="735"/>
        <end position="762"/>
    </location>
</feature>
<name>A0AAJ0CAX2_9PEZI</name>
<dbReference type="GeneID" id="85312826"/>
<dbReference type="EMBL" id="MU838999">
    <property type="protein sequence ID" value="KAK1770931.1"/>
    <property type="molecule type" value="Genomic_DNA"/>
</dbReference>
<feature type="compositionally biased region" description="Polar residues" evidence="1">
    <location>
        <begin position="797"/>
        <end position="817"/>
    </location>
</feature>
<protein>
    <submittedName>
        <fullName evidence="2">Uncharacterized protein</fullName>
    </submittedName>
</protein>
<feature type="compositionally biased region" description="Polar residues" evidence="1">
    <location>
        <begin position="698"/>
        <end position="708"/>
    </location>
</feature>
<comment type="caution">
    <text evidence="2">The sequence shown here is derived from an EMBL/GenBank/DDBJ whole genome shotgun (WGS) entry which is preliminary data.</text>
</comment>
<feature type="compositionally biased region" description="Basic and acidic residues" evidence="1">
    <location>
        <begin position="765"/>
        <end position="776"/>
    </location>
</feature>
<organism evidence="2 3">
    <name type="scientific">Phialemonium atrogriseum</name>
    <dbReference type="NCBI Taxonomy" id="1093897"/>
    <lineage>
        <taxon>Eukaryota</taxon>
        <taxon>Fungi</taxon>
        <taxon>Dikarya</taxon>
        <taxon>Ascomycota</taxon>
        <taxon>Pezizomycotina</taxon>
        <taxon>Sordariomycetes</taxon>
        <taxon>Sordariomycetidae</taxon>
        <taxon>Cephalothecales</taxon>
        <taxon>Cephalothecaceae</taxon>
        <taxon>Phialemonium</taxon>
    </lineage>
</organism>
<feature type="compositionally biased region" description="Polar residues" evidence="1">
    <location>
        <begin position="908"/>
        <end position="918"/>
    </location>
</feature>
<feature type="compositionally biased region" description="Polar residues" evidence="1">
    <location>
        <begin position="889"/>
        <end position="900"/>
    </location>
</feature>
<feature type="compositionally biased region" description="Low complexity" evidence="1">
    <location>
        <begin position="1297"/>
        <end position="1312"/>
    </location>
</feature>
<dbReference type="Proteomes" id="UP001244011">
    <property type="component" value="Unassembled WGS sequence"/>
</dbReference>
<feature type="region of interest" description="Disordered" evidence="1">
    <location>
        <begin position="331"/>
        <end position="350"/>
    </location>
</feature>
<evidence type="ECO:0000313" key="2">
    <source>
        <dbReference type="EMBL" id="KAK1770931.1"/>
    </source>
</evidence>
<feature type="compositionally biased region" description="Polar residues" evidence="1">
    <location>
        <begin position="1057"/>
        <end position="1066"/>
    </location>
</feature>
<feature type="compositionally biased region" description="Polar residues" evidence="1">
    <location>
        <begin position="619"/>
        <end position="631"/>
    </location>
</feature>
<feature type="region of interest" description="Disordered" evidence="1">
    <location>
        <begin position="571"/>
        <end position="600"/>
    </location>
</feature>
<evidence type="ECO:0000256" key="1">
    <source>
        <dbReference type="SAM" id="MobiDB-lite"/>
    </source>
</evidence>
<feature type="compositionally biased region" description="Low complexity" evidence="1">
    <location>
        <begin position="852"/>
        <end position="861"/>
    </location>
</feature>
<reference evidence="2" key="1">
    <citation type="submission" date="2023-06" db="EMBL/GenBank/DDBJ databases">
        <title>Genome-scale phylogeny and comparative genomics of the fungal order Sordariales.</title>
        <authorList>
            <consortium name="Lawrence Berkeley National Laboratory"/>
            <person name="Hensen N."/>
            <person name="Bonometti L."/>
            <person name="Westerberg I."/>
            <person name="Brannstrom I.O."/>
            <person name="Guillou S."/>
            <person name="Cros-Aarteil S."/>
            <person name="Calhoun S."/>
            <person name="Haridas S."/>
            <person name="Kuo A."/>
            <person name="Mondo S."/>
            <person name="Pangilinan J."/>
            <person name="Riley R."/>
            <person name="Labutti K."/>
            <person name="Andreopoulos B."/>
            <person name="Lipzen A."/>
            <person name="Chen C."/>
            <person name="Yanf M."/>
            <person name="Daum C."/>
            <person name="Ng V."/>
            <person name="Clum A."/>
            <person name="Steindorff A."/>
            <person name="Ohm R."/>
            <person name="Martin F."/>
            <person name="Silar P."/>
            <person name="Natvig D."/>
            <person name="Lalanne C."/>
            <person name="Gautier V."/>
            <person name="Ament-Velasquez S.L."/>
            <person name="Kruys A."/>
            <person name="Hutchinson M.I."/>
            <person name="Powell A.J."/>
            <person name="Barry K."/>
            <person name="Miller A.N."/>
            <person name="Grigoriev I.V."/>
            <person name="Debuchy R."/>
            <person name="Gladieux P."/>
            <person name="Thoren M.H."/>
            <person name="Johannesson H."/>
        </authorList>
    </citation>
    <scope>NUCLEOTIDE SEQUENCE</scope>
    <source>
        <strain evidence="2">8032-3</strain>
    </source>
</reference>
<feature type="compositionally biased region" description="Basic and acidic residues" evidence="1">
    <location>
        <begin position="926"/>
        <end position="939"/>
    </location>
</feature>
<feature type="region of interest" description="Disordered" evidence="1">
    <location>
        <begin position="619"/>
        <end position="1066"/>
    </location>
</feature>
<feature type="region of interest" description="Disordered" evidence="1">
    <location>
        <begin position="1248"/>
        <end position="1398"/>
    </location>
</feature>
<feature type="region of interest" description="Disordered" evidence="1">
    <location>
        <begin position="394"/>
        <end position="441"/>
    </location>
</feature>
<dbReference type="RefSeq" id="XP_060287144.1">
    <property type="nucleotide sequence ID" value="XM_060429639.1"/>
</dbReference>
<feature type="region of interest" description="Disordered" evidence="1">
    <location>
        <begin position="455"/>
        <end position="518"/>
    </location>
</feature>
<feature type="compositionally biased region" description="Acidic residues" evidence="1">
    <location>
        <begin position="471"/>
        <end position="481"/>
    </location>
</feature>
<feature type="compositionally biased region" description="Acidic residues" evidence="1">
    <location>
        <begin position="394"/>
        <end position="405"/>
    </location>
</feature>
<evidence type="ECO:0000313" key="3">
    <source>
        <dbReference type="Proteomes" id="UP001244011"/>
    </source>
</evidence>